<dbReference type="Gene3D" id="3.30.460.80">
    <property type="entry name" value="NADH:ubiquinone oxidoreductase, 30kDa subunit"/>
    <property type="match status" value="1"/>
</dbReference>
<reference evidence="6" key="1">
    <citation type="journal article" date="2020" name="mSystems">
        <title>Genome- and Community-Level Interaction Insights into Carbon Utilization and Element Cycling Functions of Hydrothermarchaeota in Hydrothermal Sediment.</title>
        <authorList>
            <person name="Zhou Z."/>
            <person name="Liu Y."/>
            <person name="Xu W."/>
            <person name="Pan J."/>
            <person name="Luo Z.H."/>
            <person name="Li M."/>
        </authorList>
    </citation>
    <scope>NUCLEOTIDE SEQUENCE [LARGE SCALE GENOMIC DNA]</scope>
    <source>
        <strain evidence="6">SpSt-695</strain>
    </source>
</reference>
<dbReference type="InterPro" id="IPR020396">
    <property type="entry name" value="NADH_UbQ_OxRdtase_CS"/>
</dbReference>
<keyword evidence="2 3" id="KW-0813">Transport</keyword>
<protein>
    <recommendedName>
        <fullName evidence="4">NADH-quinone oxidoreductase</fullName>
        <ecNumber evidence="4">7.1.1.-</ecNumber>
    </recommendedName>
</protein>
<comment type="caution">
    <text evidence="6">The sequence shown here is derived from an EMBL/GenBank/DDBJ whole genome shotgun (WGS) entry which is preliminary data.</text>
</comment>
<evidence type="ECO:0000313" key="6">
    <source>
        <dbReference type="EMBL" id="HGK53408.1"/>
    </source>
</evidence>
<comment type="catalytic activity">
    <reaction evidence="4">
        <text>a quinone + NADH + 5 H(+)(in) = a quinol + NAD(+) + 4 H(+)(out)</text>
        <dbReference type="Rhea" id="RHEA:57888"/>
        <dbReference type="ChEBI" id="CHEBI:15378"/>
        <dbReference type="ChEBI" id="CHEBI:24646"/>
        <dbReference type="ChEBI" id="CHEBI:57540"/>
        <dbReference type="ChEBI" id="CHEBI:57945"/>
        <dbReference type="ChEBI" id="CHEBI:132124"/>
    </reaction>
</comment>
<dbReference type="InterPro" id="IPR001268">
    <property type="entry name" value="NADH_UbQ_OxRdtase_30kDa_su"/>
</dbReference>
<dbReference type="NCBIfam" id="TIGR01961">
    <property type="entry name" value="NuoC_fam"/>
    <property type="match status" value="1"/>
</dbReference>
<dbReference type="SUPFAM" id="SSF143243">
    <property type="entry name" value="Nqo5-like"/>
    <property type="match status" value="1"/>
</dbReference>
<dbReference type="InterPro" id="IPR010218">
    <property type="entry name" value="NADH_DH_suC"/>
</dbReference>
<dbReference type="InterPro" id="IPR037232">
    <property type="entry name" value="NADH_quin_OxRdtase_su_C/D-like"/>
</dbReference>
<dbReference type="PANTHER" id="PTHR10884">
    <property type="entry name" value="NADH DEHYDROGENASE UBIQUINONE IRON-SULFUR PROTEIN 3"/>
    <property type="match status" value="1"/>
</dbReference>
<dbReference type="GO" id="GO:0016651">
    <property type="term" value="F:oxidoreductase activity, acting on NAD(P)H"/>
    <property type="evidence" value="ECO:0007669"/>
    <property type="project" value="InterPro"/>
</dbReference>
<dbReference type="GO" id="GO:0048038">
    <property type="term" value="F:quinone binding"/>
    <property type="evidence" value="ECO:0007669"/>
    <property type="project" value="UniProtKB-KW"/>
</dbReference>
<feature type="domain" description="NADH:ubiquinone oxidoreductase 30kDa subunit" evidence="5">
    <location>
        <begin position="23"/>
        <end position="135"/>
    </location>
</feature>
<dbReference type="EMBL" id="DTDP01000004">
    <property type="protein sequence ID" value="HGK53408.1"/>
    <property type="molecule type" value="Genomic_DNA"/>
</dbReference>
<evidence type="ECO:0000259" key="5">
    <source>
        <dbReference type="Pfam" id="PF00329"/>
    </source>
</evidence>
<dbReference type="Pfam" id="PF00329">
    <property type="entry name" value="Complex1_30kDa"/>
    <property type="match status" value="1"/>
</dbReference>
<comment type="function">
    <text evidence="4">NDH-1 shuttles electrons from NADH, via FMN and iron-sulfur (Fe-S) centers, to quinones in the respiratory chain.</text>
</comment>
<evidence type="ECO:0000256" key="2">
    <source>
        <dbReference type="ARBA" id="ARBA00022448"/>
    </source>
</evidence>
<evidence type="ECO:0000256" key="3">
    <source>
        <dbReference type="RuleBase" id="RU003456"/>
    </source>
</evidence>
<evidence type="ECO:0000256" key="4">
    <source>
        <dbReference type="RuleBase" id="RU003582"/>
    </source>
</evidence>
<dbReference type="PANTHER" id="PTHR10884:SF14">
    <property type="entry name" value="NADH DEHYDROGENASE [UBIQUINONE] IRON-SULFUR PROTEIN 3, MITOCHONDRIAL"/>
    <property type="match status" value="1"/>
</dbReference>
<dbReference type="EC" id="7.1.1.-" evidence="4"/>
<sequence>MKELFEELKNNFGVSEKDGFLIFEKEKLKEIFNLLKEKGFRFLSFITAVHFKDYFEIVYALRNIPEKDIIFLKTKIKENEEIETLCDIYNGANWMEREIYDLFGIKFKNHPDLRRILLPEDYEGHPLRKDFPINAPYKNWR</sequence>
<dbReference type="GO" id="GO:0008137">
    <property type="term" value="F:NADH dehydrogenase (ubiquinone) activity"/>
    <property type="evidence" value="ECO:0007669"/>
    <property type="project" value="InterPro"/>
</dbReference>
<organism evidence="6">
    <name type="scientific">candidate division WOR-3 bacterium</name>
    <dbReference type="NCBI Taxonomy" id="2052148"/>
    <lineage>
        <taxon>Bacteria</taxon>
        <taxon>Bacteria division WOR-3</taxon>
    </lineage>
</organism>
<dbReference type="PROSITE" id="PS00542">
    <property type="entry name" value="COMPLEX1_30K"/>
    <property type="match status" value="1"/>
</dbReference>
<proteinExistence type="inferred from homology"/>
<dbReference type="AlphaFoldDB" id="A0A7V3ZSM7"/>
<keyword evidence="3" id="KW-0520">NAD</keyword>
<name>A0A7V3ZSM7_UNCW3</name>
<comment type="similarity">
    <text evidence="1 3">Belongs to the complex I 30 kDa subunit family.</text>
</comment>
<keyword evidence="4" id="KW-0874">Quinone</keyword>
<keyword evidence="3" id="KW-1278">Translocase</keyword>
<gene>
    <name evidence="6" type="ORF">ENU72_00080</name>
</gene>
<evidence type="ECO:0000256" key="1">
    <source>
        <dbReference type="ARBA" id="ARBA00007569"/>
    </source>
</evidence>
<accession>A0A7V3ZSM7</accession>